<protein>
    <submittedName>
        <fullName evidence="2">Uncharacterized protein</fullName>
    </submittedName>
</protein>
<accession>A0A6A5TUV1</accession>
<dbReference type="Proteomes" id="UP000800035">
    <property type="component" value="Unassembled WGS sequence"/>
</dbReference>
<dbReference type="OrthoDB" id="5325276at2759"/>
<dbReference type="EMBL" id="ML976992">
    <property type="protein sequence ID" value="KAF1956084.1"/>
    <property type="molecule type" value="Genomic_DNA"/>
</dbReference>
<keyword evidence="3" id="KW-1185">Reference proteome</keyword>
<organism evidence="2 3">
    <name type="scientific">Byssothecium circinans</name>
    <dbReference type="NCBI Taxonomy" id="147558"/>
    <lineage>
        <taxon>Eukaryota</taxon>
        <taxon>Fungi</taxon>
        <taxon>Dikarya</taxon>
        <taxon>Ascomycota</taxon>
        <taxon>Pezizomycotina</taxon>
        <taxon>Dothideomycetes</taxon>
        <taxon>Pleosporomycetidae</taxon>
        <taxon>Pleosporales</taxon>
        <taxon>Massarineae</taxon>
        <taxon>Massarinaceae</taxon>
        <taxon>Byssothecium</taxon>
    </lineage>
</organism>
<reference evidence="2" key="1">
    <citation type="journal article" date="2020" name="Stud. Mycol.">
        <title>101 Dothideomycetes genomes: a test case for predicting lifestyles and emergence of pathogens.</title>
        <authorList>
            <person name="Haridas S."/>
            <person name="Albert R."/>
            <person name="Binder M."/>
            <person name="Bloem J."/>
            <person name="Labutti K."/>
            <person name="Salamov A."/>
            <person name="Andreopoulos B."/>
            <person name="Baker S."/>
            <person name="Barry K."/>
            <person name="Bills G."/>
            <person name="Bluhm B."/>
            <person name="Cannon C."/>
            <person name="Castanera R."/>
            <person name="Culley D."/>
            <person name="Daum C."/>
            <person name="Ezra D."/>
            <person name="Gonzalez J."/>
            <person name="Henrissat B."/>
            <person name="Kuo A."/>
            <person name="Liang C."/>
            <person name="Lipzen A."/>
            <person name="Lutzoni F."/>
            <person name="Magnuson J."/>
            <person name="Mondo S."/>
            <person name="Nolan M."/>
            <person name="Ohm R."/>
            <person name="Pangilinan J."/>
            <person name="Park H.-J."/>
            <person name="Ramirez L."/>
            <person name="Alfaro M."/>
            <person name="Sun H."/>
            <person name="Tritt A."/>
            <person name="Yoshinaga Y."/>
            <person name="Zwiers L.-H."/>
            <person name="Turgeon B."/>
            <person name="Goodwin S."/>
            <person name="Spatafora J."/>
            <person name="Crous P."/>
            <person name="Grigoriev I."/>
        </authorList>
    </citation>
    <scope>NUCLEOTIDE SEQUENCE</scope>
    <source>
        <strain evidence="2">CBS 675.92</strain>
    </source>
</reference>
<evidence type="ECO:0000313" key="3">
    <source>
        <dbReference type="Proteomes" id="UP000800035"/>
    </source>
</evidence>
<dbReference type="AlphaFoldDB" id="A0A6A5TUV1"/>
<feature type="region of interest" description="Disordered" evidence="1">
    <location>
        <begin position="1"/>
        <end position="60"/>
    </location>
</feature>
<sequence length="315" mass="35730">MVENNDRSCGDVRQDQSRRRKSRGSAEGNQEHAYARRLSTSGSTGSELFDDHQLRRGGQLSVSRKALPTWDGQQEHEGYAEVNLDGAVDLTTTEDTDRTTHWAPAVTHETVKPHEHEIVEERVYREIHNHDVYHRILPVCETEILPARHFIQYSNGELQEVSEEELPGWNKENQRWYIGVKESPATEQTQTLPRQTEPKVFTDGTYMTPEGFPRRETGIRHPPVLEDLSDYTGPVFPIEFLHHEPEEAQTNAHRPANNKRVNTTESGSFSLTDAMGALSADPNGVRDCSPVGSQTSLEDFSYIYTRAYNESTIAN</sequence>
<name>A0A6A5TUV1_9PLEO</name>
<feature type="region of interest" description="Disordered" evidence="1">
    <location>
        <begin position="200"/>
        <end position="220"/>
    </location>
</feature>
<feature type="compositionally biased region" description="Basic and acidic residues" evidence="1">
    <location>
        <begin position="1"/>
        <end position="17"/>
    </location>
</feature>
<proteinExistence type="predicted"/>
<evidence type="ECO:0000313" key="2">
    <source>
        <dbReference type="EMBL" id="KAF1956084.1"/>
    </source>
</evidence>
<dbReference type="PANTHER" id="PTHR38703">
    <property type="entry name" value="CHROMOSOME 8, WHOLE GENOME SHOTGUN SEQUENCE"/>
    <property type="match status" value="1"/>
</dbReference>
<evidence type="ECO:0000256" key="1">
    <source>
        <dbReference type="SAM" id="MobiDB-lite"/>
    </source>
</evidence>
<dbReference type="PANTHER" id="PTHR38703:SF1">
    <property type="entry name" value="ALLERGEN"/>
    <property type="match status" value="1"/>
</dbReference>
<gene>
    <name evidence="2" type="ORF">CC80DRAFT_548385</name>
</gene>